<dbReference type="EC" id="5.3.1.1" evidence="3"/>
<dbReference type="GO" id="GO:0005829">
    <property type="term" value="C:cytosol"/>
    <property type="evidence" value="ECO:0007669"/>
    <property type="project" value="TreeGrafter"/>
</dbReference>
<dbReference type="Pfam" id="PF00121">
    <property type="entry name" value="TIM"/>
    <property type="match status" value="1"/>
</dbReference>
<evidence type="ECO:0000256" key="2">
    <source>
        <dbReference type="ARBA" id="ARBA00023235"/>
    </source>
</evidence>
<accession>A0A1F5G3B4</accession>
<dbReference type="GO" id="GO:0046166">
    <property type="term" value="P:glyceraldehyde-3-phosphate biosynthetic process"/>
    <property type="evidence" value="ECO:0007669"/>
    <property type="project" value="TreeGrafter"/>
</dbReference>
<comment type="subunit">
    <text evidence="3">Homodimer.</text>
</comment>
<keyword evidence="3" id="KW-0312">Gluconeogenesis</keyword>
<comment type="pathway">
    <text evidence="3">Carbohydrate biosynthesis; gluconeogenesis.</text>
</comment>
<dbReference type="InterPro" id="IPR013785">
    <property type="entry name" value="Aldolase_TIM"/>
</dbReference>
<dbReference type="GO" id="GO:0004807">
    <property type="term" value="F:triose-phosphate isomerase activity"/>
    <property type="evidence" value="ECO:0007669"/>
    <property type="project" value="UniProtKB-EC"/>
</dbReference>
<comment type="caution">
    <text evidence="4">The sequence shown here is derived from an EMBL/GenBank/DDBJ whole genome shotgun (WGS) entry which is preliminary data.</text>
</comment>
<comment type="pathway">
    <text evidence="3">Carbohydrate degradation; glycolysis; D-glyceraldehyde 3-phosphate from glycerone phosphate: step 1/1.</text>
</comment>
<dbReference type="InterPro" id="IPR000652">
    <property type="entry name" value="Triosephosphate_isomerase"/>
</dbReference>
<dbReference type="Proteomes" id="UP000176628">
    <property type="component" value="Unassembled WGS sequence"/>
</dbReference>
<dbReference type="GO" id="GO:0006094">
    <property type="term" value="P:gluconeogenesis"/>
    <property type="evidence" value="ECO:0007669"/>
    <property type="project" value="UniProtKB-UniPathway"/>
</dbReference>
<gene>
    <name evidence="4" type="ORF">A2Z23_00210</name>
</gene>
<dbReference type="EMBL" id="MFAV01000020">
    <property type="protein sequence ID" value="OGD86327.1"/>
    <property type="molecule type" value="Genomic_DNA"/>
</dbReference>
<dbReference type="UniPathway" id="UPA00138"/>
<keyword evidence="2 3" id="KW-0413">Isomerase</keyword>
<dbReference type="GO" id="GO:0006096">
    <property type="term" value="P:glycolytic process"/>
    <property type="evidence" value="ECO:0007669"/>
    <property type="project" value="UniProtKB-UniPathway"/>
</dbReference>
<sequence length="247" mass="27386">MSIFKPIIVANWKANKTEREALSWIEKVGSFLKKKSGEIVLCPPFVFISPLKARLKNLGFSDFIHLGSQNISHYDSGAYTGEVTAEQLSGLVEYSLIGHSERRRLFDEKEKDIVQKINLAKKWQIKPILLVDLPQLNEVSLSFASERQRTTDSAHGNLYAGEDLIVCYEPVSAISSSGKYHPDDPDKAFGEAKEILVRNSKAIVLYGGSVNQLDAQSFLRVGFSGFVVGQASLNEDDFIGLLTASFI</sequence>
<dbReference type="PANTHER" id="PTHR21139:SF42">
    <property type="entry name" value="TRIOSEPHOSPHATE ISOMERASE"/>
    <property type="match status" value="1"/>
</dbReference>
<dbReference type="SUPFAM" id="SSF51351">
    <property type="entry name" value="Triosephosphate isomerase (TIM)"/>
    <property type="match status" value="1"/>
</dbReference>
<dbReference type="Gene3D" id="3.20.20.70">
    <property type="entry name" value="Aldolase class I"/>
    <property type="match status" value="1"/>
</dbReference>
<keyword evidence="3" id="KW-0963">Cytoplasm</keyword>
<proteinExistence type="inferred from homology"/>
<dbReference type="CDD" id="cd00311">
    <property type="entry name" value="TIM"/>
    <property type="match status" value="1"/>
</dbReference>
<protein>
    <recommendedName>
        <fullName evidence="3">Triosephosphate isomerase</fullName>
        <ecNumber evidence="3">5.3.1.1</ecNumber>
    </recommendedName>
</protein>
<keyword evidence="3" id="KW-0324">Glycolysis</keyword>
<comment type="catalytic activity">
    <reaction evidence="3">
        <text>D-glyceraldehyde 3-phosphate = dihydroxyacetone phosphate</text>
        <dbReference type="Rhea" id="RHEA:18585"/>
        <dbReference type="ChEBI" id="CHEBI:57642"/>
        <dbReference type="ChEBI" id="CHEBI:59776"/>
        <dbReference type="EC" id="5.3.1.1"/>
    </reaction>
</comment>
<evidence type="ECO:0000313" key="5">
    <source>
        <dbReference type="Proteomes" id="UP000176628"/>
    </source>
</evidence>
<dbReference type="UniPathway" id="UPA00109">
    <property type="reaction ID" value="UER00189"/>
</dbReference>
<evidence type="ECO:0000313" key="4">
    <source>
        <dbReference type="EMBL" id="OGD86327.1"/>
    </source>
</evidence>
<evidence type="ECO:0000256" key="1">
    <source>
        <dbReference type="ARBA" id="ARBA00007422"/>
    </source>
</evidence>
<name>A0A1F5G3B4_9BACT</name>
<comment type="subcellular location">
    <subcellularLocation>
        <location evidence="3">Cytoplasm</location>
    </subcellularLocation>
</comment>
<dbReference type="AlphaFoldDB" id="A0A1F5G3B4"/>
<organism evidence="4 5">
    <name type="scientific">Candidatus Curtissbacteria bacterium RBG_16_39_7</name>
    <dbReference type="NCBI Taxonomy" id="1797707"/>
    <lineage>
        <taxon>Bacteria</taxon>
        <taxon>Candidatus Curtissiibacteriota</taxon>
    </lineage>
</organism>
<reference evidence="4 5" key="1">
    <citation type="journal article" date="2016" name="Nat. Commun.">
        <title>Thousands of microbial genomes shed light on interconnected biogeochemical processes in an aquifer system.</title>
        <authorList>
            <person name="Anantharaman K."/>
            <person name="Brown C.T."/>
            <person name="Hug L.A."/>
            <person name="Sharon I."/>
            <person name="Castelle C.J."/>
            <person name="Probst A.J."/>
            <person name="Thomas B.C."/>
            <person name="Singh A."/>
            <person name="Wilkins M.J."/>
            <person name="Karaoz U."/>
            <person name="Brodie E.L."/>
            <person name="Williams K.H."/>
            <person name="Hubbard S.S."/>
            <person name="Banfield J.F."/>
        </authorList>
    </citation>
    <scope>NUCLEOTIDE SEQUENCE [LARGE SCALE GENOMIC DNA]</scope>
</reference>
<dbReference type="PANTHER" id="PTHR21139">
    <property type="entry name" value="TRIOSEPHOSPHATE ISOMERASE"/>
    <property type="match status" value="1"/>
</dbReference>
<evidence type="ECO:0000256" key="3">
    <source>
        <dbReference type="RuleBase" id="RU363013"/>
    </source>
</evidence>
<dbReference type="PROSITE" id="PS51440">
    <property type="entry name" value="TIM_2"/>
    <property type="match status" value="1"/>
</dbReference>
<dbReference type="InterPro" id="IPR035990">
    <property type="entry name" value="TIM_sf"/>
</dbReference>
<dbReference type="GO" id="GO:0019563">
    <property type="term" value="P:glycerol catabolic process"/>
    <property type="evidence" value="ECO:0007669"/>
    <property type="project" value="TreeGrafter"/>
</dbReference>
<comment type="similarity">
    <text evidence="1 3">Belongs to the triosephosphate isomerase family.</text>
</comment>